<comment type="caution">
    <text evidence="7">The sequence shown here is derived from an EMBL/GenBank/DDBJ whole genome shotgun (WGS) entry which is preliminary data.</text>
</comment>
<dbReference type="GO" id="GO:0005525">
    <property type="term" value="F:GTP binding"/>
    <property type="evidence" value="ECO:0007669"/>
    <property type="project" value="UniProtKB-KW"/>
</dbReference>
<sequence>FVLDLVYMVDTTKFLSWSIAALATMVQLEVPHTNVLTKMDLLNKAAQQHLEMFLVPEVRQLLHSQHATSKFNKKHHKLTRALGRVLDEYSLVHYVPLSIKKEDSLMDVLIQTDFALQYGEDQDVRTTDFEYPGQDDDDRGPSFAY</sequence>
<comment type="subunit">
    <text evidence="5">Binds to RNA polymerase II (RNAPII).</text>
</comment>
<proteinExistence type="inferred from homology"/>
<dbReference type="Pfam" id="PF03029">
    <property type="entry name" value="ATP_bind_1"/>
    <property type="match status" value="1"/>
</dbReference>
<dbReference type="AlphaFoldDB" id="A0AAW0VTT3"/>
<dbReference type="EMBL" id="JARKIK010000578">
    <property type="protein sequence ID" value="KAK8720315.1"/>
    <property type="molecule type" value="Genomic_DNA"/>
</dbReference>
<accession>A0AAW0VTT3</accession>
<evidence type="ECO:0000256" key="6">
    <source>
        <dbReference type="SAM" id="MobiDB-lite"/>
    </source>
</evidence>
<comment type="similarity">
    <text evidence="1 5">Belongs to the GPN-loop GTPase family.</text>
</comment>
<dbReference type="InterPro" id="IPR004130">
    <property type="entry name" value="Gpn"/>
</dbReference>
<keyword evidence="2 5" id="KW-0547">Nucleotide-binding</keyword>
<gene>
    <name evidence="7" type="ORF">OTU49_013418</name>
</gene>
<feature type="non-terminal residue" evidence="7">
    <location>
        <position position="1"/>
    </location>
</feature>
<feature type="region of interest" description="Disordered" evidence="6">
    <location>
        <begin position="126"/>
        <end position="145"/>
    </location>
</feature>
<evidence type="ECO:0000256" key="4">
    <source>
        <dbReference type="ARBA" id="ARBA00023134"/>
    </source>
</evidence>
<dbReference type="PANTHER" id="PTHR21231">
    <property type="entry name" value="XPA-BINDING PROTEIN 1-RELATED"/>
    <property type="match status" value="1"/>
</dbReference>
<dbReference type="GO" id="GO:0003924">
    <property type="term" value="F:GTPase activity"/>
    <property type="evidence" value="ECO:0007669"/>
    <property type="project" value="TreeGrafter"/>
</dbReference>
<evidence type="ECO:0000313" key="8">
    <source>
        <dbReference type="Proteomes" id="UP001445076"/>
    </source>
</evidence>
<evidence type="ECO:0000256" key="1">
    <source>
        <dbReference type="ARBA" id="ARBA00005290"/>
    </source>
</evidence>
<dbReference type="Gene3D" id="3.40.50.300">
    <property type="entry name" value="P-loop containing nucleotide triphosphate hydrolases"/>
    <property type="match status" value="1"/>
</dbReference>
<name>A0AAW0VTT3_CHEQU</name>
<dbReference type="PANTHER" id="PTHR21231:SF7">
    <property type="entry name" value="GPN-LOOP GTPASE 3"/>
    <property type="match status" value="1"/>
</dbReference>
<evidence type="ECO:0000313" key="7">
    <source>
        <dbReference type="EMBL" id="KAK8720315.1"/>
    </source>
</evidence>
<comment type="function">
    <text evidence="5">Small GTPase required for proper nuclear import of RNA polymerase II and III (RNAPII and RNAPIII). May act at an RNAP assembly step prior to nuclear import.</text>
</comment>
<evidence type="ECO:0000256" key="2">
    <source>
        <dbReference type="ARBA" id="ARBA00022741"/>
    </source>
</evidence>
<dbReference type="SUPFAM" id="SSF52540">
    <property type="entry name" value="P-loop containing nucleoside triphosphate hydrolases"/>
    <property type="match status" value="1"/>
</dbReference>
<organism evidence="7 8">
    <name type="scientific">Cherax quadricarinatus</name>
    <name type="common">Australian red claw crayfish</name>
    <dbReference type="NCBI Taxonomy" id="27406"/>
    <lineage>
        <taxon>Eukaryota</taxon>
        <taxon>Metazoa</taxon>
        <taxon>Ecdysozoa</taxon>
        <taxon>Arthropoda</taxon>
        <taxon>Crustacea</taxon>
        <taxon>Multicrustacea</taxon>
        <taxon>Malacostraca</taxon>
        <taxon>Eumalacostraca</taxon>
        <taxon>Eucarida</taxon>
        <taxon>Decapoda</taxon>
        <taxon>Pleocyemata</taxon>
        <taxon>Astacidea</taxon>
        <taxon>Parastacoidea</taxon>
        <taxon>Parastacidae</taxon>
        <taxon>Cherax</taxon>
    </lineage>
</organism>
<reference evidence="7 8" key="1">
    <citation type="journal article" date="2024" name="BMC Genomics">
        <title>Genome assembly of redclaw crayfish (Cherax quadricarinatus) provides insights into its immune adaptation and hypoxia tolerance.</title>
        <authorList>
            <person name="Liu Z."/>
            <person name="Zheng J."/>
            <person name="Li H."/>
            <person name="Fang K."/>
            <person name="Wang S."/>
            <person name="He J."/>
            <person name="Zhou D."/>
            <person name="Weng S."/>
            <person name="Chi M."/>
            <person name="Gu Z."/>
            <person name="He J."/>
            <person name="Li F."/>
            <person name="Wang M."/>
        </authorList>
    </citation>
    <scope>NUCLEOTIDE SEQUENCE [LARGE SCALE GENOMIC DNA]</scope>
    <source>
        <strain evidence="7">ZL_2023a</strain>
    </source>
</reference>
<protein>
    <recommendedName>
        <fullName evidence="5">GPN-loop GTPase 3</fullName>
    </recommendedName>
</protein>
<dbReference type="InterPro" id="IPR027417">
    <property type="entry name" value="P-loop_NTPase"/>
</dbReference>
<keyword evidence="4 5" id="KW-0342">GTP-binding</keyword>
<evidence type="ECO:0000256" key="5">
    <source>
        <dbReference type="RuleBase" id="RU365059"/>
    </source>
</evidence>
<keyword evidence="3 5" id="KW-0378">Hydrolase</keyword>
<keyword evidence="8" id="KW-1185">Reference proteome</keyword>
<dbReference type="Proteomes" id="UP001445076">
    <property type="component" value="Unassembled WGS sequence"/>
</dbReference>
<evidence type="ECO:0000256" key="3">
    <source>
        <dbReference type="ARBA" id="ARBA00022801"/>
    </source>
</evidence>